<organism evidence="7 8">
    <name type="scientific">Moniliophthora roreri</name>
    <name type="common">Frosty pod rot fungus</name>
    <name type="synonym">Monilia roreri</name>
    <dbReference type="NCBI Taxonomy" id="221103"/>
    <lineage>
        <taxon>Eukaryota</taxon>
        <taxon>Fungi</taxon>
        <taxon>Dikarya</taxon>
        <taxon>Basidiomycota</taxon>
        <taxon>Agaricomycotina</taxon>
        <taxon>Agaricomycetes</taxon>
        <taxon>Agaricomycetidae</taxon>
        <taxon>Agaricales</taxon>
        <taxon>Marasmiineae</taxon>
        <taxon>Marasmiaceae</taxon>
        <taxon>Moniliophthora</taxon>
    </lineage>
</organism>
<dbReference type="Proteomes" id="UP000054988">
    <property type="component" value="Unassembled WGS sequence"/>
</dbReference>
<dbReference type="InterPro" id="IPR011701">
    <property type="entry name" value="MFS"/>
</dbReference>
<keyword evidence="4 6" id="KW-0472">Membrane</keyword>
<keyword evidence="3 6" id="KW-1133">Transmembrane helix</keyword>
<feature type="compositionally biased region" description="Basic and acidic residues" evidence="5">
    <location>
        <begin position="667"/>
        <end position="678"/>
    </location>
</feature>
<evidence type="ECO:0000256" key="5">
    <source>
        <dbReference type="SAM" id="MobiDB-lite"/>
    </source>
</evidence>
<feature type="transmembrane region" description="Helical" evidence="6">
    <location>
        <begin position="175"/>
        <end position="193"/>
    </location>
</feature>
<evidence type="ECO:0000313" key="8">
    <source>
        <dbReference type="Proteomes" id="UP000054988"/>
    </source>
</evidence>
<dbReference type="GO" id="GO:0016020">
    <property type="term" value="C:membrane"/>
    <property type="evidence" value="ECO:0007669"/>
    <property type="project" value="UniProtKB-SubCell"/>
</dbReference>
<dbReference type="Pfam" id="PF07690">
    <property type="entry name" value="MFS_1"/>
    <property type="match status" value="1"/>
</dbReference>
<dbReference type="InterPro" id="IPR036259">
    <property type="entry name" value="MFS_trans_sf"/>
</dbReference>
<feature type="transmembrane region" description="Helical" evidence="6">
    <location>
        <begin position="620"/>
        <end position="638"/>
    </location>
</feature>
<dbReference type="SUPFAM" id="SSF103473">
    <property type="entry name" value="MFS general substrate transporter"/>
    <property type="match status" value="1"/>
</dbReference>
<evidence type="ECO:0000256" key="3">
    <source>
        <dbReference type="ARBA" id="ARBA00022989"/>
    </source>
</evidence>
<feature type="transmembrane region" description="Helical" evidence="6">
    <location>
        <begin position="585"/>
        <end position="608"/>
    </location>
</feature>
<feature type="compositionally biased region" description="Basic residues" evidence="5">
    <location>
        <begin position="654"/>
        <end position="666"/>
    </location>
</feature>
<evidence type="ECO:0000256" key="4">
    <source>
        <dbReference type="ARBA" id="ARBA00023136"/>
    </source>
</evidence>
<feature type="region of interest" description="Disordered" evidence="5">
    <location>
        <begin position="332"/>
        <end position="353"/>
    </location>
</feature>
<feature type="transmembrane region" description="Helical" evidence="6">
    <location>
        <begin position="490"/>
        <end position="512"/>
    </location>
</feature>
<feature type="transmembrane region" description="Helical" evidence="6">
    <location>
        <begin position="142"/>
        <end position="163"/>
    </location>
</feature>
<comment type="subcellular location">
    <subcellularLocation>
        <location evidence="1">Membrane</location>
        <topology evidence="1">Multi-pass membrane protein</topology>
    </subcellularLocation>
</comment>
<proteinExistence type="predicted"/>
<feature type="compositionally biased region" description="Polar residues" evidence="5">
    <location>
        <begin position="105"/>
        <end position="115"/>
    </location>
</feature>
<feature type="transmembrane region" description="Helical" evidence="6">
    <location>
        <begin position="290"/>
        <end position="309"/>
    </location>
</feature>
<feature type="transmembrane region" description="Helical" evidence="6">
    <location>
        <begin position="532"/>
        <end position="558"/>
    </location>
</feature>
<evidence type="ECO:0000313" key="7">
    <source>
        <dbReference type="EMBL" id="KTB28875.1"/>
    </source>
</evidence>
<comment type="caution">
    <text evidence="7">The sequence shown here is derived from an EMBL/GenBank/DDBJ whole genome shotgun (WGS) entry which is preliminary data.</text>
</comment>
<dbReference type="Gene3D" id="1.20.1250.20">
    <property type="entry name" value="MFS general substrate transporter like domains"/>
    <property type="match status" value="1"/>
</dbReference>
<sequence length="706" mass="75938">MDSTAAQSTSETSPLLRSAQVKKPFYRARPLWLVPFAVTAALVRGMTLAPRVEVFTQLSCLALHHHAYNHTESPLVTLDSSLDPQGPHLSPILIANTGIPPVTPTDSSFNSLESNDNGEDDDPRKLPSPQCMSNAVVQAGAARLQTIMTTIMGLLSALSTGYWGHFSERHGRTRVLALSTLGLFLTDLTFILISTPGLPFSAHGHKLLIVSPFIEGALGGWSTLQSACSSYVSDCTSAGSRANIFSRFMGVLYLGLSIGPSIGGWIIKNGIPGIDRIGTPTGQGKSVTEVFWLAICCSFLNLLLVTFVLPESLSKEQRAAAAEQHRLLRNTKGKGRGIPQSSESSELDHGSDAGTDEHANCGMIRSLLSPLALFLPATVTETTASGMRKRKDWSLTYLALCMFLVMLSSGIYQVKYLYAIHVYGWGADQLSYYISFVGGIRALTLLLFVPAIIAFFKPKPRVPKGAANSQVKVKPNITKEHIAKEINFDLLLSQFCLCLDAIANFLISILPAPTYTIHHLKTSVVSSYQSEVLFVGASAVSSMGAGILPAIQSLALCITQARDLLQDESSGETSTKESATGTGKLFGALSTMQALGQMIIAPLLFGLIYSETVAHFPKAIFVTACSILVIALCVTMLIRNPVRRERVSSSSPHGKGKGKTQKKRGKPEKERGRSRVSKDLFGGAFGPELMDDAEYSGRGAIRDATV</sequence>
<reference evidence="7 8" key="1">
    <citation type="submission" date="2015-12" db="EMBL/GenBank/DDBJ databases">
        <title>Draft genome sequence of Moniliophthora roreri, the causal agent of frosty pod rot of cacao.</title>
        <authorList>
            <person name="Aime M.C."/>
            <person name="Diaz-Valderrama J.R."/>
            <person name="Kijpornyongpan T."/>
            <person name="Phillips-Mora W."/>
        </authorList>
    </citation>
    <scope>NUCLEOTIDE SEQUENCE [LARGE SCALE GENOMIC DNA]</scope>
    <source>
        <strain evidence="7 8">MCA 2952</strain>
    </source>
</reference>
<dbReference type="eggNOG" id="KOG2816">
    <property type="taxonomic scope" value="Eukaryota"/>
</dbReference>
<feature type="region of interest" description="Disordered" evidence="5">
    <location>
        <begin position="644"/>
        <end position="691"/>
    </location>
</feature>
<dbReference type="AlphaFoldDB" id="A0A0W0EXW5"/>
<accession>A0A0W0EXW5</accession>
<feature type="transmembrane region" description="Helical" evidence="6">
    <location>
        <begin position="213"/>
        <end position="232"/>
    </location>
</feature>
<evidence type="ECO:0000256" key="1">
    <source>
        <dbReference type="ARBA" id="ARBA00004141"/>
    </source>
</evidence>
<evidence type="ECO:0008006" key="9">
    <source>
        <dbReference type="Google" id="ProtNLM"/>
    </source>
</evidence>
<name>A0A0W0EXW5_MONRR</name>
<evidence type="ECO:0000256" key="2">
    <source>
        <dbReference type="ARBA" id="ARBA00022692"/>
    </source>
</evidence>
<feature type="region of interest" description="Disordered" evidence="5">
    <location>
        <begin position="105"/>
        <end position="130"/>
    </location>
</feature>
<dbReference type="EMBL" id="LATX01002462">
    <property type="protein sequence ID" value="KTB28875.1"/>
    <property type="molecule type" value="Genomic_DNA"/>
</dbReference>
<feature type="transmembrane region" description="Helical" evidence="6">
    <location>
        <begin position="395"/>
        <end position="412"/>
    </location>
</feature>
<dbReference type="GO" id="GO:0022857">
    <property type="term" value="F:transmembrane transporter activity"/>
    <property type="evidence" value="ECO:0007669"/>
    <property type="project" value="InterPro"/>
</dbReference>
<keyword evidence="2 6" id="KW-0812">Transmembrane</keyword>
<gene>
    <name evidence="7" type="ORF">WG66_18579</name>
</gene>
<feature type="transmembrane region" description="Helical" evidence="6">
    <location>
        <begin position="31"/>
        <end position="49"/>
    </location>
</feature>
<feature type="transmembrane region" description="Helical" evidence="6">
    <location>
        <begin position="244"/>
        <end position="267"/>
    </location>
</feature>
<protein>
    <recommendedName>
        <fullName evidence="9">MFS general substrate transporter</fullName>
    </recommendedName>
</protein>
<dbReference type="PANTHER" id="PTHR23507:SF1">
    <property type="entry name" value="FI18259P1-RELATED"/>
    <property type="match status" value="1"/>
</dbReference>
<evidence type="ECO:0000256" key="6">
    <source>
        <dbReference type="SAM" id="Phobius"/>
    </source>
</evidence>
<dbReference type="PANTHER" id="PTHR23507">
    <property type="entry name" value="ZGC:174356"/>
    <property type="match status" value="1"/>
</dbReference>
<feature type="transmembrane region" description="Helical" evidence="6">
    <location>
        <begin position="432"/>
        <end position="456"/>
    </location>
</feature>